<proteinExistence type="predicted"/>
<dbReference type="AlphaFoldDB" id="A0A429MKY2"/>
<gene>
    <name evidence="1" type="ORF">EA686_19165</name>
</gene>
<dbReference type="Proteomes" id="UP000280073">
    <property type="component" value="Unassembled WGS sequence"/>
</dbReference>
<sequence>HLFDNQFTLVDSGLAVARQTARILIKNELLCDQIRQNVARIECYVSGNNADVLQPVLQNMIPQELTWTLHNLS</sequence>
<accession>A0A429MKY2</accession>
<dbReference type="EMBL" id="RFDI01001227">
    <property type="protein sequence ID" value="RSR47415.1"/>
    <property type="molecule type" value="Genomic_DNA"/>
</dbReference>
<name>A0A429MKY2_ACIBA</name>
<feature type="non-terminal residue" evidence="1">
    <location>
        <position position="1"/>
    </location>
</feature>
<protein>
    <submittedName>
        <fullName evidence="1">Glutamate racemase</fullName>
    </submittedName>
</protein>
<reference evidence="1 2" key="1">
    <citation type="submission" date="2018-10" db="EMBL/GenBank/DDBJ databases">
        <title>GWAS and RNA-Seq identify cryptic mechanisms of antimicrobial resistance in Acinetobacter baumannii.</title>
        <authorList>
            <person name="Sahl J.W."/>
        </authorList>
    </citation>
    <scope>NUCLEOTIDE SEQUENCE [LARGE SCALE GENOMIC DNA]</scope>
    <source>
        <strain evidence="1 2">TG28175</strain>
    </source>
</reference>
<organism evidence="1 2">
    <name type="scientific">Acinetobacter baumannii</name>
    <dbReference type="NCBI Taxonomy" id="470"/>
    <lineage>
        <taxon>Bacteria</taxon>
        <taxon>Pseudomonadati</taxon>
        <taxon>Pseudomonadota</taxon>
        <taxon>Gammaproteobacteria</taxon>
        <taxon>Moraxellales</taxon>
        <taxon>Moraxellaceae</taxon>
        <taxon>Acinetobacter</taxon>
        <taxon>Acinetobacter calcoaceticus/baumannii complex</taxon>
    </lineage>
</organism>
<evidence type="ECO:0000313" key="2">
    <source>
        <dbReference type="Proteomes" id="UP000280073"/>
    </source>
</evidence>
<evidence type="ECO:0000313" key="1">
    <source>
        <dbReference type="EMBL" id="RSR47415.1"/>
    </source>
</evidence>
<comment type="caution">
    <text evidence="1">The sequence shown here is derived from an EMBL/GenBank/DDBJ whole genome shotgun (WGS) entry which is preliminary data.</text>
</comment>